<reference evidence="3 4" key="1">
    <citation type="submission" date="2016-10" db="EMBL/GenBank/DDBJ databases">
        <authorList>
            <person name="de Groot N.N."/>
        </authorList>
    </citation>
    <scope>NUCLEOTIDE SEQUENCE [LARGE SCALE GENOMIC DNA]</scope>
    <source>
        <strain evidence="3 4">DSM 46701</strain>
    </source>
</reference>
<keyword evidence="1" id="KW-0067">ATP-binding</keyword>
<evidence type="ECO:0000313" key="3">
    <source>
        <dbReference type="EMBL" id="SEM96674.1"/>
    </source>
</evidence>
<dbReference type="SUPFAM" id="SSF56059">
    <property type="entry name" value="Glutathione synthetase ATP-binding domain-like"/>
    <property type="match status" value="1"/>
</dbReference>
<dbReference type="Gene3D" id="3.30.470.20">
    <property type="entry name" value="ATP-grasp fold, B domain"/>
    <property type="match status" value="1"/>
</dbReference>
<dbReference type="InterPro" id="IPR011761">
    <property type="entry name" value="ATP-grasp"/>
</dbReference>
<proteinExistence type="predicted"/>
<gene>
    <name evidence="3" type="ORF">SAMN05444955_10429</name>
</gene>
<feature type="domain" description="ATP-grasp" evidence="2">
    <location>
        <begin position="119"/>
        <end position="354"/>
    </location>
</feature>
<dbReference type="PROSITE" id="PS50975">
    <property type="entry name" value="ATP_GRASP"/>
    <property type="match status" value="1"/>
</dbReference>
<sequence length="364" mass="41732">MNKALGIIVCYTQKTKTPPFPEASYFRQLTEEGKPFGISVSVFSPKEINWKTRTVPGWSIGADGRWHRSVQPLPSLIYDRCYYLDSRVYLSYKPYVQRIIQDPRIRLLGRALGGKHQTYEILKKSAEIQPFLPVTIRYQSPQDVIRFLHEHSSVLIKPNGGSHGRGVVAITRLARGFEVRGRSKSNQAFQVVIKNEDQLKHWVQTFIQDTRYIIQPFLKLHTPDQRPFDLRILVQKNERKEWETTGMALRIGRVDSITSNLHGGGQAASLRPFLDQNYPRNLVPDILKKIETVSSVVPPYIEKHHGPLVELGLDLGIDRQGHVWLLEVNSKPGRSVFLKTGELEIRRRAVRLPILYARSLLMGT</sequence>
<dbReference type="PANTHER" id="PTHR21621:SF0">
    <property type="entry name" value="BETA-CITRYLGLUTAMATE SYNTHASE B-RELATED"/>
    <property type="match status" value="1"/>
</dbReference>
<dbReference type="OrthoDB" id="7869153at2"/>
<dbReference type="AlphaFoldDB" id="A0A1H8CQE9"/>
<dbReference type="Proteomes" id="UP000199695">
    <property type="component" value="Unassembled WGS sequence"/>
</dbReference>
<keyword evidence="4" id="KW-1185">Reference proteome</keyword>
<dbReference type="GO" id="GO:0009432">
    <property type="term" value="P:SOS response"/>
    <property type="evidence" value="ECO:0007669"/>
    <property type="project" value="TreeGrafter"/>
</dbReference>
<evidence type="ECO:0000256" key="1">
    <source>
        <dbReference type="PROSITE-ProRule" id="PRU00409"/>
    </source>
</evidence>
<dbReference type="GO" id="GO:0005737">
    <property type="term" value="C:cytoplasm"/>
    <property type="evidence" value="ECO:0007669"/>
    <property type="project" value="TreeGrafter"/>
</dbReference>
<dbReference type="InterPro" id="IPR026838">
    <property type="entry name" value="YheC/D"/>
</dbReference>
<accession>A0A1H8CQE9</accession>
<organism evidence="3 4">
    <name type="scientific">Lihuaxuella thermophila</name>
    <dbReference type="NCBI Taxonomy" id="1173111"/>
    <lineage>
        <taxon>Bacteria</taxon>
        <taxon>Bacillati</taxon>
        <taxon>Bacillota</taxon>
        <taxon>Bacilli</taxon>
        <taxon>Bacillales</taxon>
        <taxon>Thermoactinomycetaceae</taxon>
        <taxon>Lihuaxuella</taxon>
    </lineage>
</organism>
<protein>
    <submittedName>
        <fullName evidence="3">YheC/D like ATP-grasp</fullName>
    </submittedName>
</protein>
<dbReference type="EMBL" id="FOCQ01000004">
    <property type="protein sequence ID" value="SEM96674.1"/>
    <property type="molecule type" value="Genomic_DNA"/>
</dbReference>
<evidence type="ECO:0000259" key="2">
    <source>
        <dbReference type="PROSITE" id="PS50975"/>
    </source>
</evidence>
<dbReference type="STRING" id="1173111.SAMN05444955_10429"/>
<dbReference type="Pfam" id="PF14398">
    <property type="entry name" value="ATPgrasp_YheCD"/>
    <property type="match status" value="1"/>
</dbReference>
<dbReference type="RefSeq" id="WP_089966097.1">
    <property type="nucleotide sequence ID" value="NZ_FOCQ01000004.1"/>
</dbReference>
<name>A0A1H8CQE9_9BACL</name>
<dbReference type="PANTHER" id="PTHR21621">
    <property type="entry name" value="RIBOSOMAL PROTEIN S6 MODIFICATION PROTEIN"/>
    <property type="match status" value="1"/>
</dbReference>
<evidence type="ECO:0000313" key="4">
    <source>
        <dbReference type="Proteomes" id="UP000199695"/>
    </source>
</evidence>
<dbReference type="GO" id="GO:0018169">
    <property type="term" value="F:ribosomal S6-glutamic acid ligase activity"/>
    <property type="evidence" value="ECO:0007669"/>
    <property type="project" value="TreeGrafter"/>
</dbReference>
<dbReference type="GO" id="GO:0046872">
    <property type="term" value="F:metal ion binding"/>
    <property type="evidence" value="ECO:0007669"/>
    <property type="project" value="InterPro"/>
</dbReference>
<dbReference type="GO" id="GO:0005524">
    <property type="term" value="F:ATP binding"/>
    <property type="evidence" value="ECO:0007669"/>
    <property type="project" value="UniProtKB-UniRule"/>
</dbReference>
<keyword evidence="1" id="KW-0547">Nucleotide-binding</keyword>